<dbReference type="PANTHER" id="PTHR31390:SF2">
    <property type="entry name" value="EXPRESSED PROTEIN"/>
    <property type="match status" value="1"/>
</dbReference>
<dbReference type="Pfam" id="PF12043">
    <property type="entry name" value="DUF3527"/>
    <property type="match status" value="1"/>
</dbReference>
<reference evidence="1" key="1">
    <citation type="submission" date="2019-09" db="EMBL/GenBank/DDBJ databases">
        <authorList>
            <person name="Zhang L."/>
        </authorList>
    </citation>
    <scope>NUCLEOTIDE SEQUENCE</scope>
</reference>
<evidence type="ECO:0000313" key="1">
    <source>
        <dbReference type="EMBL" id="VVW31516.1"/>
    </source>
</evidence>
<protein>
    <submittedName>
        <fullName evidence="1">Uncharacterized protein</fullName>
    </submittedName>
</protein>
<sequence>MEAEDIFADARECFSDEDNFSRCWMSTGAGATGDDGLNLGTWDSNKMLERKLCFHPTFSEPRCSCKTDTTGNNKIHEETLLRESAAVPREHNAGENLSTYNNMQRADVGEPQEACILNRFGAELGHPGHMNFSSSEDFSAYRCPASKQAAVLDNLRVTAYLGIICKASISFDYPVKLKTRMEFLFGSSQTKKKRVKNVTDENNHSVPNPRVADLGNGYGLQKSVTISPVGQWLMNTISGNGKVPDTLRSPLFINLTDQDKSITQDGSSYTETKEASCSDCDSSFPVGLHDTTLHARYVESMGDTGCDSDTTTKREFSDDVFLSCSSSKTTDSNQSSLTTSRGFLQCIWKGGIPHFVFSLDDQDKVYLANPWRVESSEDKALDWIYLFHVKVSGREKQIKGGSRDSEFVGKMKVSSSVSLDCDNASKFIETEYVLFSVNGAHNEELKQAMVSLKPIRKKSKGMQKMVIGIFRTPHSSKQQPHSNLIPSSSIYDECPQMLLYRRTNFSNMAAEKILMGQLIPNLEMAAMVVKVRTDQNSNQETVIGGWGLKFLKKKEVDPGFSSNGNRSKDKLITNMTMLVPEDFHGGPHGEPSTLLERWRSGGHCDCGGWDVGCPIKVLDGGPCSEESFSHTEPKEACGSFDVFMKVILLY</sequence>
<dbReference type="PANTHER" id="PTHR31390">
    <property type="entry name" value="EXPRESSED PROTEIN"/>
    <property type="match status" value="1"/>
</dbReference>
<dbReference type="Gramene" id="NC4G0238700.1">
    <property type="protein sequence ID" value="NC4G0238700.1:cds"/>
    <property type="gene ID" value="NC4G0238700"/>
</dbReference>
<proteinExistence type="predicted"/>
<gene>
    <name evidence="1" type="ORF">NYM_LOCUS18438</name>
</gene>
<accession>A0A5K1CZ59</accession>
<name>A0A5K1CZ59_9MAGN</name>
<organism evidence="1">
    <name type="scientific">Nymphaea colorata</name>
    <name type="common">pocket water lily</name>
    <dbReference type="NCBI Taxonomy" id="210225"/>
    <lineage>
        <taxon>Eukaryota</taxon>
        <taxon>Viridiplantae</taxon>
        <taxon>Streptophyta</taxon>
        <taxon>Embryophyta</taxon>
        <taxon>Tracheophyta</taxon>
        <taxon>Spermatophyta</taxon>
        <taxon>Magnoliopsida</taxon>
        <taxon>Nymphaeales</taxon>
        <taxon>Nymphaeaceae</taxon>
        <taxon>Nymphaea</taxon>
    </lineage>
</organism>
<dbReference type="InterPro" id="IPR021916">
    <property type="entry name" value="DUF3527"/>
</dbReference>
<dbReference type="EMBL" id="LR721782">
    <property type="protein sequence ID" value="VVW31516.1"/>
    <property type="molecule type" value="Genomic_DNA"/>
</dbReference>
<dbReference type="AlphaFoldDB" id="A0A5K1CZ59"/>